<dbReference type="InterPro" id="IPR034091">
    <property type="entry name" value="BTBD9_BACK-like_dom"/>
</dbReference>
<evidence type="ECO:0000259" key="2">
    <source>
        <dbReference type="PROSITE" id="PS50097"/>
    </source>
</evidence>
<accession>A0ABN8R472</accession>
<dbReference type="InterPro" id="IPR011705">
    <property type="entry name" value="BACK"/>
</dbReference>
<dbReference type="Pfam" id="PF07707">
    <property type="entry name" value="BACK"/>
    <property type="match status" value="1"/>
</dbReference>
<proteinExistence type="predicted"/>
<evidence type="ECO:0000313" key="4">
    <source>
        <dbReference type="Proteomes" id="UP001159427"/>
    </source>
</evidence>
<name>A0ABN8R472_9CNID</name>
<feature type="compositionally biased region" description="Polar residues" evidence="1">
    <location>
        <begin position="592"/>
        <end position="607"/>
    </location>
</feature>
<dbReference type="InterPro" id="IPR000210">
    <property type="entry name" value="BTB/POZ_dom"/>
</dbReference>
<keyword evidence="4" id="KW-1185">Reference proteome</keyword>
<feature type="region of interest" description="Disordered" evidence="1">
    <location>
        <begin position="583"/>
        <end position="607"/>
    </location>
</feature>
<sequence>MGDSPDIRLGNLHIAAGEIDHVELLSSQASALYRSQEFTDVTFVVEGSKFFAHRVILAARSEYFRALLYGGMRETNPEAQIEIKDTTAPAFNALLKYVYTGKVYLGDFKEETILELLSLAHKYGFLALESALQGYLKATLSIRNVCFVFDTALLYQMTDLCTTCLSFLDRNAVEVLSTDGFSCLTKSGLVEIIKRDSFCAPENQIFRAVREWVESAEGIAEADLRDILDKVRLPLISLHDLFDIVRPSELFSADAILDAIRIKTESRVNEMNFRGHLVPEENIATSRHGAEVIEGEMRECLLDGDTTHFDLDRGFTRHLIVDGDRGICIDLGRPSIINTIKMLLWNKDQRSYSYYIEVSMDNSDWIRVIDYSKYFCRSWQTLHFKPRVVRQVTRLTLMQFARYIRVYGVHNTVNKVFHLVHFECLYSNTTCELGADGVIVPSENVALPSLGASVIEGVSRSRNALLNGEVGNYDWNIGYTCHQLGSGAIVVQLPQPYIIGSMRLLLWDLDERRYSYYIEVSCDQQSWVRVVDKTKEECRSWQYLTFDARPVVFVRIVGVDNTANEVFHCVHFECPANQKEPSICGSDRTDSSEQSVMSADTTISSIM</sequence>
<evidence type="ECO:0000313" key="3">
    <source>
        <dbReference type="EMBL" id="CAH3173661.1"/>
    </source>
</evidence>
<dbReference type="SMART" id="SM00225">
    <property type="entry name" value="BTB"/>
    <property type="match status" value="1"/>
</dbReference>
<dbReference type="PROSITE" id="PS50097">
    <property type="entry name" value="BTB"/>
    <property type="match status" value="1"/>
</dbReference>
<dbReference type="InterPro" id="IPR052407">
    <property type="entry name" value="BTB_POZ_domain_cont_9"/>
</dbReference>
<dbReference type="CDD" id="cd18287">
    <property type="entry name" value="BTB_POZ_BTBD9"/>
    <property type="match status" value="1"/>
</dbReference>
<comment type="caution">
    <text evidence="3">The sequence shown here is derived from an EMBL/GenBank/DDBJ whole genome shotgun (WGS) entry which is preliminary data.</text>
</comment>
<dbReference type="Proteomes" id="UP001159427">
    <property type="component" value="Unassembled WGS sequence"/>
</dbReference>
<reference evidence="3 4" key="1">
    <citation type="submission" date="2022-05" db="EMBL/GenBank/DDBJ databases">
        <authorList>
            <consortium name="Genoscope - CEA"/>
            <person name="William W."/>
        </authorList>
    </citation>
    <scope>NUCLEOTIDE SEQUENCE [LARGE SCALE GENOMIC DNA]</scope>
</reference>
<evidence type="ECO:0000256" key="1">
    <source>
        <dbReference type="SAM" id="MobiDB-lite"/>
    </source>
</evidence>
<organism evidence="3 4">
    <name type="scientific">Porites evermanni</name>
    <dbReference type="NCBI Taxonomy" id="104178"/>
    <lineage>
        <taxon>Eukaryota</taxon>
        <taxon>Metazoa</taxon>
        <taxon>Cnidaria</taxon>
        <taxon>Anthozoa</taxon>
        <taxon>Hexacorallia</taxon>
        <taxon>Scleractinia</taxon>
        <taxon>Fungiina</taxon>
        <taxon>Poritidae</taxon>
        <taxon>Porites</taxon>
    </lineage>
</organism>
<dbReference type="Gene3D" id="3.30.710.10">
    <property type="entry name" value="Potassium Channel Kv1.1, Chain A"/>
    <property type="match status" value="1"/>
</dbReference>
<dbReference type="SMART" id="SM00875">
    <property type="entry name" value="BACK"/>
    <property type="match status" value="1"/>
</dbReference>
<gene>
    <name evidence="3" type="ORF">PEVE_00009141</name>
</gene>
<dbReference type="InterPro" id="IPR011333">
    <property type="entry name" value="SKP1/BTB/POZ_sf"/>
</dbReference>
<dbReference type="PANTHER" id="PTHR46306">
    <property type="entry name" value="BTB/POZ DOMAIN-CONTAINING PROTEIN 9"/>
    <property type="match status" value="1"/>
</dbReference>
<dbReference type="Gene3D" id="2.60.120.260">
    <property type="entry name" value="Galactose-binding domain-like"/>
    <property type="match status" value="2"/>
</dbReference>
<dbReference type="SUPFAM" id="SSF49785">
    <property type="entry name" value="Galactose-binding domain-like"/>
    <property type="match status" value="2"/>
</dbReference>
<protein>
    <recommendedName>
        <fullName evidence="2">BTB domain-containing protein</fullName>
    </recommendedName>
</protein>
<dbReference type="Pfam" id="PF00651">
    <property type="entry name" value="BTB"/>
    <property type="match status" value="1"/>
</dbReference>
<dbReference type="SUPFAM" id="SSF54695">
    <property type="entry name" value="POZ domain"/>
    <property type="match status" value="1"/>
</dbReference>
<dbReference type="CDD" id="cd14822">
    <property type="entry name" value="BACK_BTBD9"/>
    <property type="match status" value="1"/>
</dbReference>
<dbReference type="EMBL" id="CALNXI010001628">
    <property type="protein sequence ID" value="CAH3173661.1"/>
    <property type="molecule type" value="Genomic_DNA"/>
</dbReference>
<feature type="domain" description="BTB" evidence="2">
    <location>
        <begin position="39"/>
        <end position="107"/>
    </location>
</feature>
<dbReference type="PANTHER" id="PTHR46306:SF1">
    <property type="entry name" value="BTB_POZ DOMAIN-CONTAINING PROTEIN 9"/>
    <property type="match status" value="1"/>
</dbReference>
<dbReference type="Gene3D" id="1.25.40.420">
    <property type="match status" value="1"/>
</dbReference>
<dbReference type="InterPro" id="IPR008979">
    <property type="entry name" value="Galactose-bd-like_sf"/>
</dbReference>